<organism evidence="1 2">
    <name type="scientific">Xylaria bambusicola</name>
    <dbReference type="NCBI Taxonomy" id="326684"/>
    <lineage>
        <taxon>Eukaryota</taxon>
        <taxon>Fungi</taxon>
        <taxon>Dikarya</taxon>
        <taxon>Ascomycota</taxon>
        <taxon>Pezizomycotina</taxon>
        <taxon>Sordariomycetes</taxon>
        <taxon>Xylariomycetidae</taxon>
        <taxon>Xylariales</taxon>
        <taxon>Xylariaceae</taxon>
        <taxon>Xylaria</taxon>
    </lineage>
</organism>
<keyword evidence="2" id="KW-1185">Reference proteome</keyword>
<proteinExistence type="predicted"/>
<evidence type="ECO:0000313" key="1">
    <source>
        <dbReference type="EMBL" id="KAK5635319.1"/>
    </source>
</evidence>
<sequence>MRRFFKQVVENHVFRKVKPDPVSIATRVATEIFYDVLSHYRWRWPEIECRYVQDTHRRFRDNIYSGNPLPLQYDRALGGLEILVVNQVITRASALNLVYPFSPGLKHHYKVEQKPGMNNNQTRITQIYPNNTEQALNDDPLCWVLMQLLGKPDTQTHYDHAMLFMLLQHHLAVNSTFKEKAELTSACIQCCQTSRHVMKSSLAYGSADLRTASDISMNS</sequence>
<protein>
    <submittedName>
        <fullName evidence="1">Uncharacterized protein</fullName>
    </submittedName>
</protein>
<evidence type="ECO:0000313" key="2">
    <source>
        <dbReference type="Proteomes" id="UP001305414"/>
    </source>
</evidence>
<comment type="caution">
    <text evidence="1">The sequence shown here is derived from an EMBL/GenBank/DDBJ whole genome shotgun (WGS) entry which is preliminary data.</text>
</comment>
<dbReference type="EMBL" id="JAWHQM010000051">
    <property type="protein sequence ID" value="KAK5635319.1"/>
    <property type="molecule type" value="Genomic_DNA"/>
</dbReference>
<gene>
    <name evidence="1" type="ORF">RRF57_011031</name>
</gene>
<accession>A0AAN7UVY4</accession>
<reference evidence="1 2" key="1">
    <citation type="submission" date="2023-10" db="EMBL/GenBank/DDBJ databases">
        <title>Draft genome sequence of Xylaria bambusicola isolate GMP-LS, the root and basal stem rot pathogen of sugarcane in Indonesia.</title>
        <authorList>
            <person name="Selvaraj P."/>
            <person name="Muralishankar V."/>
            <person name="Muruganantham S."/>
            <person name="Sp S."/>
            <person name="Haryani S."/>
            <person name="Lau K.J.X."/>
            <person name="Naqvi N.I."/>
        </authorList>
    </citation>
    <scope>NUCLEOTIDE SEQUENCE [LARGE SCALE GENOMIC DNA]</scope>
    <source>
        <strain evidence="1">GMP-LS</strain>
    </source>
</reference>
<dbReference type="Proteomes" id="UP001305414">
    <property type="component" value="Unassembled WGS sequence"/>
</dbReference>
<dbReference type="AlphaFoldDB" id="A0AAN7UVY4"/>
<name>A0AAN7UVY4_9PEZI</name>